<dbReference type="OrthoDB" id="5585685at2759"/>
<dbReference type="RefSeq" id="XP_051363844.1">
    <property type="nucleotide sequence ID" value="XM_051504757.1"/>
</dbReference>
<evidence type="ECO:0000313" key="6">
    <source>
        <dbReference type="Proteomes" id="UP001055219"/>
    </source>
</evidence>
<name>A0A9P9Y4E7_9HYPO</name>
<keyword evidence="6" id="KW-1185">Reference proteome</keyword>
<dbReference type="PANTHER" id="PTHR12425">
    <property type="entry name" value="SYNEMBRYN"/>
    <property type="match status" value="1"/>
</dbReference>
<dbReference type="PANTHER" id="PTHR12425:SF5">
    <property type="entry name" value="SYNEMBRYN"/>
    <property type="match status" value="1"/>
</dbReference>
<reference evidence="5" key="2">
    <citation type="submission" date="2022-07" db="EMBL/GenBank/DDBJ databases">
        <authorList>
            <person name="Goncalves M.F.M."/>
            <person name="Hilario S."/>
            <person name="Van De Peer Y."/>
            <person name="Esteves A.C."/>
            <person name="Alves A."/>
        </authorList>
    </citation>
    <scope>NUCLEOTIDE SEQUENCE</scope>
    <source>
        <strain evidence="5">MUM 19.33</strain>
    </source>
</reference>
<feature type="region of interest" description="Disordered" evidence="4">
    <location>
        <begin position="431"/>
        <end position="455"/>
    </location>
</feature>
<keyword evidence="3" id="KW-0143">Chaperone</keyword>
<dbReference type="GO" id="GO:0007186">
    <property type="term" value="P:G protein-coupled receptor signaling pathway"/>
    <property type="evidence" value="ECO:0007669"/>
    <property type="project" value="TreeGrafter"/>
</dbReference>
<organism evidence="5 6">
    <name type="scientific">Emericellopsis cladophorae</name>
    <dbReference type="NCBI Taxonomy" id="2686198"/>
    <lineage>
        <taxon>Eukaryota</taxon>
        <taxon>Fungi</taxon>
        <taxon>Dikarya</taxon>
        <taxon>Ascomycota</taxon>
        <taxon>Pezizomycotina</taxon>
        <taxon>Sordariomycetes</taxon>
        <taxon>Hypocreomycetidae</taxon>
        <taxon>Hypocreales</taxon>
        <taxon>Bionectriaceae</taxon>
        <taxon>Emericellopsis</taxon>
    </lineage>
</organism>
<dbReference type="EMBL" id="JAGIXG020000010">
    <property type="protein sequence ID" value="KAI6782988.1"/>
    <property type="molecule type" value="Genomic_DNA"/>
</dbReference>
<evidence type="ECO:0000313" key="5">
    <source>
        <dbReference type="EMBL" id="KAI6782988.1"/>
    </source>
</evidence>
<dbReference type="GeneID" id="75828663"/>
<evidence type="ECO:0000256" key="4">
    <source>
        <dbReference type="SAM" id="MobiDB-lite"/>
    </source>
</evidence>
<dbReference type="Proteomes" id="UP001055219">
    <property type="component" value="Unassembled WGS sequence"/>
</dbReference>
<sequence length="455" mass="49922">MEENTLPTSESRRSKADVEGVLNKLENPADASNSSELEKLLVQLHGATRTLGEGALEPLFSKRGVRIIGAYAFQADPKPEHLPALRCLNNILVRAPESRKLISTEIGTDRIISALQRDDPDDELALANIIIFSCHGTSLDLTPCFENDGLAEINIQRHASQGPLPTADPTSACAASLRLLSTLAARYEDQAHRFIHAVDPVLDMLSKMTILTPPLQAPVSILVNCLPVLPLSEKKDIEVSAVDKLMEILSDCINFYGTQDKESEFLPLLLAINHLSRSGAKSAKERLQQKIIPSEEDRKEALGMGQSLPHKLLHMSNMSMFPEVREVIMTTFFELSERDPSLFVHNVGFGNAAGYLNSKGIEISQKELGSAVGPAVNPITGQRLDAEPEVELPEMTDEEKEREAERLFVLFERLKATGVMDVENPVTAAMQSGRIQELPDDASDDDDSDDNSKGK</sequence>
<evidence type="ECO:0000256" key="2">
    <source>
        <dbReference type="ARBA" id="ARBA00022658"/>
    </source>
</evidence>
<reference evidence="5" key="1">
    <citation type="journal article" date="2021" name="J Fungi (Basel)">
        <title>Genomic and Metabolomic Analyses of the Marine Fungus Emericellopsis cladophorae: Insights into Saltwater Adaptability Mechanisms and Its Biosynthetic Potential.</title>
        <authorList>
            <person name="Goncalves M.F.M."/>
            <person name="Hilario S."/>
            <person name="Van de Peer Y."/>
            <person name="Esteves A.C."/>
            <person name="Alves A."/>
        </authorList>
    </citation>
    <scope>NUCLEOTIDE SEQUENCE</scope>
    <source>
        <strain evidence="5">MUM 19.33</strain>
    </source>
</reference>
<dbReference type="GO" id="GO:0005737">
    <property type="term" value="C:cytoplasm"/>
    <property type="evidence" value="ECO:0007669"/>
    <property type="project" value="TreeGrafter"/>
</dbReference>
<gene>
    <name evidence="5" type="ORF">J7T54_002149</name>
</gene>
<dbReference type="InterPro" id="IPR019318">
    <property type="entry name" value="Gua_nucleotide_exch_fac_Ric8"/>
</dbReference>
<accession>A0A9P9Y4E7</accession>
<dbReference type="Pfam" id="PF10165">
    <property type="entry name" value="Ric8"/>
    <property type="match status" value="1"/>
</dbReference>
<keyword evidence="2" id="KW-0344">Guanine-nucleotide releasing factor</keyword>
<dbReference type="AlphaFoldDB" id="A0A9P9Y4E7"/>
<proteinExistence type="inferred from homology"/>
<protein>
    <submittedName>
        <fullName evidence="5">Synembryn-A-like protein</fullName>
    </submittedName>
</protein>
<evidence type="ECO:0000256" key="1">
    <source>
        <dbReference type="ARBA" id="ARBA00009049"/>
    </source>
</evidence>
<comment type="similarity">
    <text evidence="1">Belongs to the synembryn family.</text>
</comment>
<feature type="compositionally biased region" description="Acidic residues" evidence="4">
    <location>
        <begin position="438"/>
        <end position="449"/>
    </location>
</feature>
<dbReference type="GO" id="GO:0005085">
    <property type="term" value="F:guanyl-nucleotide exchange factor activity"/>
    <property type="evidence" value="ECO:0007669"/>
    <property type="project" value="UniProtKB-KW"/>
</dbReference>
<dbReference type="GO" id="GO:0001965">
    <property type="term" value="F:G-protein alpha-subunit binding"/>
    <property type="evidence" value="ECO:0007669"/>
    <property type="project" value="TreeGrafter"/>
</dbReference>
<comment type="caution">
    <text evidence="5">The sequence shown here is derived from an EMBL/GenBank/DDBJ whole genome shotgun (WGS) entry which is preliminary data.</text>
</comment>
<evidence type="ECO:0000256" key="3">
    <source>
        <dbReference type="ARBA" id="ARBA00023186"/>
    </source>
</evidence>
<feature type="region of interest" description="Disordered" evidence="4">
    <location>
        <begin position="1"/>
        <end position="21"/>
    </location>
</feature>